<dbReference type="InterPro" id="IPR036236">
    <property type="entry name" value="Znf_C2H2_sf"/>
</dbReference>
<evidence type="ECO:0000256" key="1">
    <source>
        <dbReference type="ARBA" id="ARBA00004123"/>
    </source>
</evidence>
<proteinExistence type="predicted"/>
<dbReference type="Pfam" id="PF16837">
    <property type="entry name" value="SF3A3"/>
    <property type="match status" value="1"/>
</dbReference>
<dbReference type="InterPro" id="IPR051421">
    <property type="entry name" value="RNA_Proc_DNA_Dmg_Regulator"/>
</dbReference>
<dbReference type="InterPro" id="IPR003604">
    <property type="entry name" value="Matrin/U1-like-C_Znf_C2H2"/>
</dbReference>
<evidence type="ECO:0000313" key="5">
    <source>
        <dbReference type="Proteomes" id="UP000240830"/>
    </source>
</evidence>
<sequence length="456" mass="54039">MDGILDVQRREHEEVDRLEQRIVQELIDAESTQKGRLMQERMANALFDQMQRTALHLGSLYEDVEGERQREIESITITNNEFGDFYTRLKELKDVHRRFPSNQPIDDSEFESLVNSCRVTEEAFEALFSGEEMHGRYLDLVLPYQRYVNLKNVRKLDYLQYLEEFDNFEAIPMATKMAHGYSRYLEELEAYFSRYFQLSKPLFNFDSAKKTQQQEFERLWKEAKLVGWEEAAQKESLNTEKLYCGPCDKVFTNKSVYQAHLGGKKHLKAAESHNGANIERNEQASVEGNERMSNCKSMALNEFLITKYAEILGNVRAETRMNVERKQSRTLEEREEDILVEETAPILSEDEEDDDGRIYNPLNIPLDWDGKPIPYWLWKLHGLGVRFSCEICGNHDYMGRKAFDQHFFEWRHMWDKLKQTSRMENFRPEAMEEFEDHLGNVYNRKTYEDLRRQGLI</sequence>
<dbReference type="SMART" id="SM00451">
    <property type="entry name" value="ZnF_U1"/>
    <property type="match status" value="1"/>
</dbReference>
<name>A0A2H9TFL9_9FUNG</name>
<evidence type="ECO:0000256" key="2">
    <source>
        <dbReference type="ARBA" id="ARBA00023242"/>
    </source>
</evidence>
<comment type="subcellular location">
    <subcellularLocation>
        <location evidence="1">Nucleus</location>
    </subcellularLocation>
</comment>
<dbReference type="GO" id="GO:0008270">
    <property type="term" value="F:zinc ion binding"/>
    <property type="evidence" value="ECO:0007669"/>
    <property type="project" value="InterPro"/>
</dbReference>
<organism evidence="4 5">
    <name type="scientific">Paramicrosporidium saccamoebae</name>
    <dbReference type="NCBI Taxonomy" id="1246581"/>
    <lineage>
        <taxon>Eukaryota</taxon>
        <taxon>Fungi</taxon>
        <taxon>Fungi incertae sedis</taxon>
        <taxon>Cryptomycota</taxon>
        <taxon>Cryptomycota incertae sedis</taxon>
        <taxon>Paramicrosporidium</taxon>
    </lineage>
</organism>
<keyword evidence="5" id="KW-1185">Reference proteome</keyword>
<evidence type="ECO:0000313" key="4">
    <source>
        <dbReference type="EMBL" id="PJF16515.1"/>
    </source>
</evidence>
<protein>
    <submittedName>
        <fullName evidence="4">Prp9p</fullName>
    </submittedName>
</protein>
<dbReference type="Pfam" id="PF12108">
    <property type="entry name" value="SF3a60_bindingd"/>
    <property type="match status" value="1"/>
</dbReference>
<dbReference type="GO" id="GO:0000398">
    <property type="term" value="P:mRNA splicing, via spliceosome"/>
    <property type="evidence" value="ECO:0007669"/>
    <property type="project" value="InterPro"/>
</dbReference>
<evidence type="ECO:0000259" key="3">
    <source>
        <dbReference type="PROSITE" id="PS00028"/>
    </source>
</evidence>
<dbReference type="PANTHER" id="PTHR12786">
    <property type="entry name" value="SPLICING FACTOR SF3A-RELATED"/>
    <property type="match status" value="1"/>
</dbReference>
<feature type="domain" description="C2H2-type" evidence="3">
    <location>
        <begin position="244"/>
        <end position="266"/>
    </location>
</feature>
<dbReference type="PROSITE" id="PS00028">
    <property type="entry name" value="ZINC_FINGER_C2H2_1"/>
    <property type="match status" value="1"/>
</dbReference>
<accession>A0A2H9TFL9</accession>
<gene>
    <name evidence="4" type="ORF">PSACC_03722</name>
</gene>
<dbReference type="SUPFAM" id="SSF57667">
    <property type="entry name" value="beta-beta-alpha zinc fingers"/>
    <property type="match status" value="1"/>
</dbReference>
<dbReference type="InterPro" id="IPR024598">
    <property type="entry name" value="SF3a60/Prp9_C"/>
</dbReference>
<dbReference type="GO" id="GO:0003723">
    <property type="term" value="F:RNA binding"/>
    <property type="evidence" value="ECO:0007669"/>
    <property type="project" value="InterPro"/>
</dbReference>
<comment type="caution">
    <text evidence="4">The sequence shown here is derived from an EMBL/GenBank/DDBJ whole genome shotgun (WGS) entry which is preliminary data.</text>
</comment>
<dbReference type="Proteomes" id="UP000240830">
    <property type="component" value="Unassembled WGS sequence"/>
</dbReference>
<dbReference type="PANTHER" id="PTHR12786:SF2">
    <property type="entry name" value="SPLICING FACTOR 3A SUBUNIT 3"/>
    <property type="match status" value="1"/>
</dbReference>
<dbReference type="OrthoDB" id="2160351at2759"/>
<dbReference type="InterPro" id="IPR021966">
    <property type="entry name" value="SF3a60_bindingd"/>
</dbReference>
<dbReference type="EMBL" id="MTSL01000219">
    <property type="protein sequence ID" value="PJF16515.1"/>
    <property type="molecule type" value="Genomic_DNA"/>
</dbReference>
<dbReference type="AlphaFoldDB" id="A0A2H9TFL9"/>
<dbReference type="Pfam" id="PF11931">
    <property type="entry name" value="SF3a60_Prp9_C"/>
    <property type="match status" value="1"/>
</dbReference>
<keyword evidence="2" id="KW-0539">Nucleus</keyword>
<dbReference type="Pfam" id="PF12874">
    <property type="entry name" value="zf-met"/>
    <property type="match status" value="1"/>
</dbReference>
<dbReference type="InterPro" id="IPR031774">
    <property type="entry name" value="SF3A3_dom"/>
</dbReference>
<dbReference type="Gene3D" id="3.30.160.60">
    <property type="entry name" value="Classic Zinc Finger"/>
    <property type="match status" value="1"/>
</dbReference>
<dbReference type="InterPro" id="IPR013087">
    <property type="entry name" value="Znf_C2H2_type"/>
</dbReference>
<dbReference type="GO" id="GO:0005681">
    <property type="term" value="C:spliceosomal complex"/>
    <property type="evidence" value="ECO:0007669"/>
    <property type="project" value="InterPro"/>
</dbReference>
<dbReference type="STRING" id="1246581.A0A2H9TFL9"/>
<reference evidence="4 5" key="1">
    <citation type="submission" date="2016-10" db="EMBL/GenBank/DDBJ databases">
        <title>The genome of Paramicrosporidium saccamoebae is the missing link in understanding Cryptomycota and Microsporidia evolution.</title>
        <authorList>
            <person name="Quandt C.A."/>
            <person name="Beaudet D."/>
            <person name="Corsaro D."/>
            <person name="Michel R."/>
            <person name="Corradi N."/>
            <person name="James T."/>
        </authorList>
    </citation>
    <scope>NUCLEOTIDE SEQUENCE [LARGE SCALE GENOMIC DNA]</scope>
    <source>
        <strain evidence="4 5">KSL3</strain>
    </source>
</reference>